<dbReference type="AlphaFoldDB" id="A0AAN6HF53"/>
<proteinExistence type="predicted"/>
<gene>
    <name evidence="1" type="ORF">FAUST_5663</name>
</gene>
<dbReference type="PANTHER" id="PTHR12459:SF15">
    <property type="entry name" value="TRANSMEMBRANE PROTEIN 135"/>
    <property type="match status" value="1"/>
</dbReference>
<keyword evidence="2" id="KW-1185">Reference proteome</keyword>
<evidence type="ECO:0000313" key="2">
    <source>
        <dbReference type="Proteomes" id="UP000537989"/>
    </source>
</evidence>
<evidence type="ECO:0000313" key="1">
    <source>
        <dbReference type="EMBL" id="KAF5238206.1"/>
    </source>
</evidence>
<sequence length="492" mass="55575">MPVLDLRPTRKGPLRLDSVPEILRPLIRAYLLGYASAVAPRLLTLVLQHVAKRRRKAANQLSLDLDDSSFFKSAIRIVKTGFNPQRFPTFCAILAGGTTLLQTEANTLQGTLEEYSRENCQRSQLARWLATFLAAWFGLRLLHSYEGRAYTETVPPKEGSPPDTEPQTVRFAGRTMDLTLFAVTRALDVVVGDVWARQKARRLASNKWTKTERFVSRFVDPLVFAASSGLVMWAWFYHPKRLPRSYNKWITSAASVDLRLIEALRRCHTGEFQYGKETGQAHLLQGMCVDYEWPLAWGDPAVVVPIPCQMVHMSSGPSCEHHAISRFFRAWKWSMATYLPLTLALALRNPSHKALRRAIVSSCRSSSFLATFITLFYYGVCLSRTRIGPRLPGGTTIERRQHMDSGICVGTGCFLCGWSILIETEGRRKDIALFVAPRALATILPRRYSLDKEWRERLVFAISTAIVFTCVSENPDRVRGVFGKMLKMVLSA</sequence>
<accession>A0AAN6HF53</accession>
<reference evidence="1 2" key="1">
    <citation type="submission" date="2020-02" db="EMBL/GenBank/DDBJ databases">
        <title>Identification and distribution of gene clusters putatively required for synthesis of sphingolipid metabolism inhibitors in phylogenetically diverse species of the filamentous fungus Fusarium.</title>
        <authorList>
            <person name="Kim H.-S."/>
            <person name="Busman M."/>
            <person name="Brown D.W."/>
            <person name="Divon H."/>
            <person name="Uhlig S."/>
            <person name="Proctor R.H."/>
        </authorList>
    </citation>
    <scope>NUCLEOTIDE SEQUENCE [LARGE SCALE GENOMIC DNA]</scope>
    <source>
        <strain evidence="1 2">NRRL 2903</strain>
    </source>
</reference>
<organism evidence="1 2">
    <name type="scientific">Fusarium austroamericanum</name>
    <dbReference type="NCBI Taxonomy" id="282268"/>
    <lineage>
        <taxon>Eukaryota</taxon>
        <taxon>Fungi</taxon>
        <taxon>Dikarya</taxon>
        <taxon>Ascomycota</taxon>
        <taxon>Pezizomycotina</taxon>
        <taxon>Sordariomycetes</taxon>
        <taxon>Hypocreomycetidae</taxon>
        <taxon>Hypocreales</taxon>
        <taxon>Nectriaceae</taxon>
        <taxon>Fusarium</taxon>
    </lineage>
</organism>
<dbReference type="PANTHER" id="PTHR12459">
    <property type="entry name" value="TRANSMEMBRANE PROTEIN 135-RELATED"/>
    <property type="match status" value="1"/>
</dbReference>
<dbReference type="InterPro" id="IPR026749">
    <property type="entry name" value="Tmem135"/>
</dbReference>
<evidence type="ECO:0008006" key="3">
    <source>
        <dbReference type="Google" id="ProtNLM"/>
    </source>
</evidence>
<comment type="caution">
    <text evidence="1">The sequence shown here is derived from an EMBL/GenBank/DDBJ whole genome shotgun (WGS) entry which is preliminary data.</text>
</comment>
<protein>
    <recommendedName>
        <fullName evidence="3">Integral membrane protein</fullName>
    </recommendedName>
</protein>
<dbReference type="Proteomes" id="UP000537989">
    <property type="component" value="Unassembled WGS sequence"/>
</dbReference>
<dbReference type="EMBL" id="JAAMOD010000146">
    <property type="protein sequence ID" value="KAF5238206.1"/>
    <property type="molecule type" value="Genomic_DNA"/>
</dbReference>
<name>A0AAN6HF53_FUSAU</name>